<evidence type="ECO:0000256" key="1">
    <source>
        <dbReference type="SAM" id="SignalP"/>
    </source>
</evidence>
<keyword evidence="1" id="KW-0732">Signal</keyword>
<feature type="signal peptide" evidence="1">
    <location>
        <begin position="1"/>
        <end position="26"/>
    </location>
</feature>
<name>A0A1G8FN29_BACOV</name>
<gene>
    <name evidence="2" type="ORF">SAMN05192582_101478</name>
</gene>
<evidence type="ECO:0000313" key="3">
    <source>
        <dbReference type="Proteomes" id="UP000181870"/>
    </source>
</evidence>
<dbReference type="Proteomes" id="UP000181870">
    <property type="component" value="Unassembled WGS sequence"/>
</dbReference>
<dbReference type="AlphaFoldDB" id="A0A1G8FN29"/>
<organism evidence="2 3">
    <name type="scientific">Bacteroides ovatus</name>
    <dbReference type="NCBI Taxonomy" id="28116"/>
    <lineage>
        <taxon>Bacteria</taxon>
        <taxon>Pseudomonadati</taxon>
        <taxon>Bacteroidota</taxon>
        <taxon>Bacteroidia</taxon>
        <taxon>Bacteroidales</taxon>
        <taxon>Bacteroidaceae</taxon>
        <taxon>Bacteroides</taxon>
    </lineage>
</organism>
<reference evidence="2 3" key="1">
    <citation type="submission" date="2016-10" db="EMBL/GenBank/DDBJ databases">
        <authorList>
            <person name="de Groot N.N."/>
        </authorList>
    </citation>
    <scope>NUCLEOTIDE SEQUENCE [LARGE SCALE GENOMIC DNA]</scope>
    <source>
        <strain evidence="2 3">NLAE-zl-C57</strain>
    </source>
</reference>
<evidence type="ECO:0000313" key="2">
    <source>
        <dbReference type="EMBL" id="SDH83396.1"/>
    </source>
</evidence>
<proteinExistence type="predicted"/>
<sequence length="179" mass="20457">MRKLISYKRTMLCVFAFFSGVLSASAQSYSSNTVDGLPVRALFVSNGIIYGVEEVHTLFTEGIPVTSTKANLDNLFTNVPRFVKNAADFKMQSFKYVGRAKNHRFIRNRIKESIPSVNDWRIKTEISKKKNDTITQVCISMVRESWRQMMDNNKVASLNKKNAPEYNSRMGKVGKKWIS</sequence>
<dbReference type="RefSeq" id="WP_074637210.1">
    <property type="nucleotide sequence ID" value="NZ_FNDO01000014.1"/>
</dbReference>
<accession>A0A1G8FN29</accession>
<dbReference type="EMBL" id="FNDO01000014">
    <property type="protein sequence ID" value="SDH83396.1"/>
    <property type="molecule type" value="Genomic_DNA"/>
</dbReference>
<protein>
    <recommendedName>
        <fullName evidence="4">DUF1318 domain-containing protein</fullName>
    </recommendedName>
</protein>
<evidence type="ECO:0008006" key="4">
    <source>
        <dbReference type="Google" id="ProtNLM"/>
    </source>
</evidence>
<feature type="chain" id="PRO_5010245238" description="DUF1318 domain-containing protein" evidence="1">
    <location>
        <begin position="27"/>
        <end position="179"/>
    </location>
</feature>